<dbReference type="RefSeq" id="WP_183948700.1">
    <property type="nucleotide sequence ID" value="NZ_JACHHX010000013.1"/>
</dbReference>
<proteinExistence type="predicted"/>
<dbReference type="PROSITE" id="PS51257">
    <property type="entry name" value="PROKAR_LIPOPROTEIN"/>
    <property type="match status" value="1"/>
</dbReference>
<accession>A0A7W7Y0U9</accession>
<sequence>MKSLRVGVAAALVMVAGCSGSPARPEGGPLPYRPTGGCAPDLSQVQPQPLIAADAKGRVGRVDFRALAQCLTGEDGEAEPVVLFQLGDREPPFSIEVVLFADRDSALAAAVEILDGGFGTLDRHGFDSFTSRNGRFTLTTFVNDRQAGASYLLLRPDRQWLNSQMQLVSGNRWTTVWSTGAVMGAYSDGTETTQRLVLRDDGKFTVEVKAYAPKTLEISRP</sequence>
<evidence type="ECO:0000313" key="1">
    <source>
        <dbReference type="EMBL" id="MBB5016026.1"/>
    </source>
</evidence>
<gene>
    <name evidence="1" type="ORF">HNQ58_001936</name>
</gene>
<evidence type="ECO:0000313" key="2">
    <source>
        <dbReference type="Proteomes" id="UP000519004"/>
    </source>
</evidence>
<evidence type="ECO:0008006" key="3">
    <source>
        <dbReference type="Google" id="ProtNLM"/>
    </source>
</evidence>
<dbReference type="AlphaFoldDB" id="A0A7W7Y0U9"/>
<protein>
    <recommendedName>
        <fullName evidence="3">Lipoprotein</fullName>
    </recommendedName>
</protein>
<dbReference type="Proteomes" id="UP000519004">
    <property type="component" value="Unassembled WGS sequence"/>
</dbReference>
<keyword evidence="2" id="KW-1185">Reference proteome</keyword>
<name>A0A7W7Y0U9_9GAMM</name>
<comment type="caution">
    <text evidence="1">The sequence shown here is derived from an EMBL/GenBank/DDBJ whole genome shotgun (WGS) entry which is preliminary data.</text>
</comment>
<reference evidence="1 2" key="1">
    <citation type="submission" date="2020-08" db="EMBL/GenBank/DDBJ databases">
        <title>Genomic Encyclopedia of Type Strains, Phase IV (KMG-IV): sequencing the most valuable type-strain genomes for metagenomic binning, comparative biology and taxonomic classification.</title>
        <authorList>
            <person name="Goeker M."/>
        </authorList>
    </citation>
    <scope>NUCLEOTIDE SEQUENCE [LARGE SCALE GENOMIC DNA]</scope>
    <source>
        <strain evidence="1 2">DSM 25897</strain>
    </source>
</reference>
<organism evidence="1 2">
    <name type="scientific">Rehaibacterium terrae</name>
    <dbReference type="NCBI Taxonomy" id="1341696"/>
    <lineage>
        <taxon>Bacteria</taxon>
        <taxon>Pseudomonadati</taxon>
        <taxon>Pseudomonadota</taxon>
        <taxon>Gammaproteobacteria</taxon>
        <taxon>Lysobacterales</taxon>
        <taxon>Lysobacteraceae</taxon>
        <taxon>Rehaibacterium</taxon>
    </lineage>
</organism>
<dbReference type="EMBL" id="JACHHX010000013">
    <property type="protein sequence ID" value="MBB5016026.1"/>
    <property type="molecule type" value="Genomic_DNA"/>
</dbReference>